<evidence type="ECO:0000259" key="11">
    <source>
        <dbReference type="PROSITE" id="PS51199"/>
    </source>
</evidence>
<evidence type="ECO:0000256" key="2">
    <source>
        <dbReference type="ARBA" id="ARBA00022705"/>
    </source>
</evidence>
<name>A0A8S5VXJ6_9CAUD</name>
<dbReference type="PROSITE" id="PS51199">
    <property type="entry name" value="SF4_HELICASE"/>
    <property type="match status" value="1"/>
</dbReference>
<dbReference type="GO" id="GO:0016787">
    <property type="term" value="F:hydrolase activity"/>
    <property type="evidence" value="ECO:0007669"/>
    <property type="project" value="UniProtKB-KW"/>
</dbReference>
<keyword evidence="3" id="KW-0547">Nucleotide-binding</keyword>
<evidence type="ECO:0000256" key="8">
    <source>
        <dbReference type="ARBA" id="ARBA00023235"/>
    </source>
</evidence>
<dbReference type="SUPFAM" id="SSF52540">
    <property type="entry name" value="P-loop containing nucleoside triphosphate hydrolases"/>
    <property type="match status" value="1"/>
</dbReference>
<accession>A0A8S5VXJ6</accession>
<evidence type="ECO:0000256" key="6">
    <source>
        <dbReference type="ARBA" id="ARBA00022840"/>
    </source>
</evidence>
<evidence type="ECO:0000256" key="4">
    <source>
        <dbReference type="ARBA" id="ARBA00022801"/>
    </source>
</evidence>
<dbReference type="EMBL" id="BK024707">
    <property type="protein sequence ID" value="DAI06100.1"/>
    <property type="molecule type" value="Genomic_DNA"/>
</dbReference>
<proteinExistence type="inferred from homology"/>
<dbReference type="Pfam" id="PF03796">
    <property type="entry name" value="DnaB_C"/>
    <property type="match status" value="1"/>
</dbReference>
<dbReference type="PANTHER" id="PTHR30153:SF2">
    <property type="entry name" value="REPLICATIVE DNA HELICASE"/>
    <property type="match status" value="1"/>
</dbReference>
<dbReference type="Pfam" id="PF00772">
    <property type="entry name" value="DnaB"/>
    <property type="match status" value="1"/>
</dbReference>
<feature type="domain" description="SF4 helicase" evidence="11">
    <location>
        <begin position="166"/>
        <end position="409"/>
    </location>
</feature>
<dbReference type="SUPFAM" id="SSF48024">
    <property type="entry name" value="N-terminal domain of DnaB helicase"/>
    <property type="match status" value="1"/>
</dbReference>
<evidence type="ECO:0000256" key="10">
    <source>
        <dbReference type="ARBA" id="ARBA00048954"/>
    </source>
</evidence>
<dbReference type="GO" id="GO:0006260">
    <property type="term" value="P:DNA replication"/>
    <property type="evidence" value="ECO:0007669"/>
    <property type="project" value="UniProtKB-KW"/>
</dbReference>
<dbReference type="GO" id="GO:0005524">
    <property type="term" value="F:ATP binding"/>
    <property type="evidence" value="ECO:0007669"/>
    <property type="project" value="UniProtKB-KW"/>
</dbReference>
<evidence type="ECO:0000256" key="7">
    <source>
        <dbReference type="ARBA" id="ARBA00023125"/>
    </source>
</evidence>
<keyword evidence="6" id="KW-0067">ATP-binding</keyword>
<evidence type="ECO:0000256" key="1">
    <source>
        <dbReference type="ARBA" id="ARBA00008428"/>
    </source>
</evidence>
<keyword evidence="7" id="KW-0238">DNA-binding</keyword>
<evidence type="ECO:0000313" key="12">
    <source>
        <dbReference type="EMBL" id="DAI06100.1"/>
    </source>
</evidence>
<dbReference type="InterPro" id="IPR036185">
    <property type="entry name" value="DNA_heli_DnaB-like_N_sf"/>
</dbReference>
<dbReference type="Gene3D" id="3.40.50.300">
    <property type="entry name" value="P-loop containing nucleotide triphosphate hydrolases"/>
    <property type="match status" value="1"/>
</dbReference>
<dbReference type="InterPro" id="IPR007693">
    <property type="entry name" value="DNA_helicase_DnaB-like_N"/>
</dbReference>
<keyword evidence="2" id="KW-0235">DNA replication</keyword>
<dbReference type="Gene3D" id="1.10.860.10">
    <property type="entry name" value="DNAb Helicase, Chain A"/>
    <property type="match status" value="1"/>
</dbReference>
<keyword evidence="5 12" id="KW-0347">Helicase</keyword>
<protein>
    <recommendedName>
        <fullName evidence="9">DNA 5'-3' helicase</fullName>
        <ecNumber evidence="9">5.6.2.3</ecNumber>
    </recommendedName>
</protein>
<dbReference type="InterPro" id="IPR027417">
    <property type="entry name" value="P-loop_NTPase"/>
</dbReference>
<evidence type="ECO:0000256" key="3">
    <source>
        <dbReference type="ARBA" id="ARBA00022741"/>
    </source>
</evidence>
<reference evidence="12" key="1">
    <citation type="journal article" date="2021" name="Proc. Natl. Acad. Sci. U.S.A.">
        <title>A Catalog of Tens of Thousands of Viruses from Human Metagenomes Reveals Hidden Associations with Chronic Diseases.</title>
        <authorList>
            <person name="Tisza M.J."/>
            <person name="Buck C.B."/>
        </authorList>
    </citation>
    <scope>NUCLEOTIDE SEQUENCE</scope>
    <source>
        <strain evidence="12">CtoGb15</strain>
    </source>
</reference>
<dbReference type="GO" id="GO:0043139">
    <property type="term" value="F:5'-3' DNA helicase activity"/>
    <property type="evidence" value="ECO:0007669"/>
    <property type="project" value="UniProtKB-EC"/>
</dbReference>
<keyword evidence="8" id="KW-0413">Isomerase</keyword>
<comment type="similarity">
    <text evidence="1">Belongs to the helicase family. DnaB subfamily.</text>
</comment>
<dbReference type="InterPro" id="IPR007694">
    <property type="entry name" value="DNA_helicase_DnaB-like_C"/>
</dbReference>
<evidence type="ECO:0000256" key="9">
    <source>
        <dbReference type="ARBA" id="ARBA00044969"/>
    </source>
</evidence>
<sequence length="409" mass="44334">MGAQPPADGTAGKEVDRLNLTPEQCVIGAMVYAPDSILYCIDHLSESDFADGACAATFAEIKSMYTTRGYFAQDDYVLMKNRETAAVCAASLPSISGYRKFVAAVKDASQRRRAARIGLQIAEVGKSVDDMRGLSAALSDVLTEDSVDSRCMTVAEVAGKWLMEQNDKTDHSIKTGLGALDRRCSIRPGQMVVVGGRPSAGKTALGLQMALQFAKGGKKVCFFSYETDQVGLFDKLISCFALIPMEEIVFKRRAPQDEEYAKACAAISSLPLWIINAGGQNVAWVSATAAAKQADVIIVDYLQLIPGRGNSRYEVVTNISMQLHTLAQTTGRLVVALAQINRGGVDAPKVQDLKESGQIEQDADAIILLGKGETEYYFSLAKNKRGITGDLHIAFDGNYQRFMEMTDYD</sequence>
<evidence type="ECO:0000256" key="5">
    <source>
        <dbReference type="ARBA" id="ARBA00022806"/>
    </source>
</evidence>
<dbReference type="GO" id="GO:0003677">
    <property type="term" value="F:DNA binding"/>
    <property type="evidence" value="ECO:0007669"/>
    <property type="project" value="UniProtKB-KW"/>
</dbReference>
<keyword evidence="4" id="KW-0378">Hydrolase</keyword>
<organism evidence="12">
    <name type="scientific">Ackermannviridae sp</name>
    <dbReference type="NCBI Taxonomy" id="2831612"/>
    <lineage>
        <taxon>Viruses</taxon>
        <taxon>Duplodnaviria</taxon>
        <taxon>Heunggongvirae</taxon>
        <taxon>Uroviricota</taxon>
        <taxon>Caudoviricetes</taxon>
        <taxon>Pantevenvirales</taxon>
        <taxon>Ackermannviridae</taxon>
    </lineage>
</organism>
<dbReference type="EC" id="5.6.2.3" evidence="9"/>
<comment type="catalytic activity">
    <reaction evidence="10">
        <text>ATP + H2O = ADP + phosphate + H(+)</text>
        <dbReference type="Rhea" id="RHEA:13065"/>
        <dbReference type="ChEBI" id="CHEBI:15377"/>
        <dbReference type="ChEBI" id="CHEBI:15378"/>
        <dbReference type="ChEBI" id="CHEBI:30616"/>
        <dbReference type="ChEBI" id="CHEBI:43474"/>
        <dbReference type="ChEBI" id="CHEBI:456216"/>
        <dbReference type="EC" id="5.6.2.3"/>
    </reaction>
</comment>
<dbReference type="InterPro" id="IPR016136">
    <property type="entry name" value="DNA_helicase_N/primase_C"/>
</dbReference>
<dbReference type="PANTHER" id="PTHR30153">
    <property type="entry name" value="REPLICATIVE DNA HELICASE DNAB"/>
    <property type="match status" value="1"/>
</dbReference>